<evidence type="ECO:0008006" key="3">
    <source>
        <dbReference type="Google" id="ProtNLM"/>
    </source>
</evidence>
<evidence type="ECO:0000313" key="2">
    <source>
        <dbReference type="Proteomes" id="UP000052982"/>
    </source>
</evidence>
<proteinExistence type="predicted"/>
<evidence type="ECO:0000313" key="1">
    <source>
        <dbReference type="EMBL" id="KUN75388.1"/>
    </source>
</evidence>
<dbReference type="EMBL" id="LMWW01000081">
    <property type="protein sequence ID" value="KUN75388.1"/>
    <property type="molecule type" value="Genomic_DNA"/>
</dbReference>
<name>A0A117R7N4_9ACTN</name>
<reference evidence="1 2" key="1">
    <citation type="submission" date="2015-10" db="EMBL/GenBank/DDBJ databases">
        <title>Draft genome sequence of Streptomyces griseoruber DSM 40281, type strain for the species Streptomyces griseoruber.</title>
        <authorList>
            <person name="Ruckert C."/>
            <person name="Winkler A."/>
            <person name="Kalinowski J."/>
            <person name="Kampfer P."/>
            <person name="Glaeser S."/>
        </authorList>
    </citation>
    <scope>NUCLEOTIDE SEQUENCE [LARGE SCALE GENOMIC DNA]</scope>
    <source>
        <strain evidence="1 2">DSM 40281</strain>
    </source>
</reference>
<dbReference type="SUPFAM" id="SSF51197">
    <property type="entry name" value="Clavaminate synthase-like"/>
    <property type="match status" value="1"/>
</dbReference>
<accession>A0A117R7N4</accession>
<sequence length="212" mass="22986">MDTSALAERLPARTAWEDTGTVVLPDVLAPDRFTALAEEAAGRLHLVTPHVHDHTAAHRDGSFATPVHCGFIPPGPVLEQLAYDKPLLMALREATGIPRLIPRGGAVVLYRQGDFQGLHTDSSKSTVTVGIALTPDLPPMGWAPHLRHPDGRRLADVVAEHGIFPTQEPFTTLPHPYNDGSVRAFAGYHFAHWRPPLPVAAGLLVTMSFMDL</sequence>
<dbReference type="Proteomes" id="UP000052982">
    <property type="component" value="Unassembled WGS sequence"/>
</dbReference>
<dbReference type="OrthoDB" id="5197384at2"/>
<comment type="caution">
    <text evidence="1">The sequence shown here is derived from an EMBL/GenBank/DDBJ whole genome shotgun (WGS) entry which is preliminary data.</text>
</comment>
<dbReference type="RefSeq" id="WP_055633701.1">
    <property type="nucleotide sequence ID" value="NZ_KQ948791.1"/>
</dbReference>
<dbReference type="AlphaFoldDB" id="A0A117R7N4"/>
<dbReference type="STRING" id="1943.AQJ64_42710"/>
<protein>
    <recommendedName>
        <fullName evidence="3">2OG-Fe(II) oxygenase</fullName>
    </recommendedName>
</protein>
<keyword evidence="2" id="KW-1185">Reference proteome</keyword>
<organism evidence="1 2">
    <name type="scientific">Streptomyces griseoruber</name>
    <dbReference type="NCBI Taxonomy" id="1943"/>
    <lineage>
        <taxon>Bacteria</taxon>
        <taxon>Bacillati</taxon>
        <taxon>Actinomycetota</taxon>
        <taxon>Actinomycetes</taxon>
        <taxon>Kitasatosporales</taxon>
        <taxon>Streptomycetaceae</taxon>
        <taxon>Streptomyces</taxon>
    </lineage>
</organism>
<gene>
    <name evidence="1" type="ORF">AQJ64_42710</name>
</gene>